<dbReference type="Proteomes" id="UP001107558">
    <property type="component" value="Chromosome 3"/>
</dbReference>
<keyword evidence="6" id="KW-0675">Receptor</keyword>
<gene>
    <name evidence="9" type="ORF">PVAND_003209</name>
</gene>
<keyword evidence="3 8" id="KW-0812">Transmembrane</keyword>
<proteinExistence type="predicted"/>
<dbReference type="GO" id="GO:0005886">
    <property type="term" value="C:plasma membrane"/>
    <property type="evidence" value="ECO:0007669"/>
    <property type="project" value="UniProtKB-SubCell"/>
</dbReference>
<keyword evidence="7" id="KW-0325">Glycoprotein</keyword>
<keyword evidence="2" id="KW-1003">Cell membrane</keyword>
<evidence type="ECO:0008006" key="11">
    <source>
        <dbReference type="Google" id="ProtNLM"/>
    </source>
</evidence>
<evidence type="ECO:0000256" key="7">
    <source>
        <dbReference type="ARBA" id="ARBA00023180"/>
    </source>
</evidence>
<keyword evidence="5 8" id="KW-0472">Membrane</keyword>
<evidence type="ECO:0000256" key="8">
    <source>
        <dbReference type="SAM" id="Phobius"/>
    </source>
</evidence>
<evidence type="ECO:0000256" key="3">
    <source>
        <dbReference type="ARBA" id="ARBA00022692"/>
    </source>
</evidence>
<dbReference type="Gene3D" id="1.10.287.70">
    <property type="match status" value="1"/>
</dbReference>
<keyword evidence="4 8" id="KW-1133">Transmembrane helix</keyword>
<evidence type="ECO:0000256" key="6">
    <source>
        <dbReference type="ARBA" id="ARBA00023170"/>
    </source>
</evidence>
<sequence length="274" mass="32583">MPKVFQTIVYGTRVTMPMLNVLRTFFGISQTRLPQDSFPRFILIFFILFCLVIRTAYQGVFFELLTTDMRKPLPETIDDLLDRNYTIYTSNTSFSTRHFIQYINRTKGFQSNIHLLNNKTPYKIICNTFFNHQKQSAFFTFTDFYFLINRACKKHPLVLKEIYQKSVIGIRTFSNCFLSELMIDTLELIIPTGITNFWYDWHLWYKYKRYIVEIEPKLPQIFTLNDLSFGFVVWLIACGICIICFLIELIVYYSSIGLRNFLGLTFILKLLKLY</sequence>
<comment type="subcellular location">
    <subcellularLocation>
        <location evidence="1">Cell membrane</location>
        <topology evidence="1">Multi-pass membrane protein</topology>
    </subcellularLocation>
</comment>
<accession>A0A9J6BTT1</accession>
<reference evidence="9" key="1">
    <citation type="submission" date="2021-03" db="EMBL/GenBank/DDBJ databases">
        <title>Chromosome level genome of the anhydrobiotic midge Polypedilum vanderplanki.</title>
        <authorList>
            <person name="Yoshida Y."/>
            <person name="Kikawada T."/>
            <person name="Gusev O."/>
        </authorList>
    </citation>
    <scope>NUCLEOTIDE SEQUENCE</scope>
    <source>
        <strain evidence="9">NIAS01</strain>
        <tissue evidence="9">Whole body or cell culture</tissue>
    </source>
</reference>
<evidence type="ECO:0000256" key="1">
    <source>
        <dbReference type="ARBA" id="ARBA00004651"/>
    </source>
</evidence>
<feature type="transmembrane region" description="Helical" evidence="8">
    <location>
        <begin position="41"/>
        <end position="62"/>
    </location>
</feature>
<dbReference type="PANTHER" id="PTHR42643">
    <property type="entry name" value="IONOTROPIC RECEPTOR 20A-RELATED"/>
    <property type="match status" value="1"/>
</dbReference>
<dbReference type="OrthoDB" id="7739311at2759"/>
<evidence type="ECO:0000313" key="9">
    <source>
        <dbReference type="EMBL" id="KAG5673138.1"/>
    </source>
</evidence>
<evidence type="ECO:0000256" key="2">
    <source>
        <dbReference type="ARBA" id="ARBA00022475"/>
    </source>
</evidence>
<dbReference type="PANTHER" id="PTHR42643:SF30">
    <property type="entry name" value="IONOTROPIC RECEPTOR 40A-RELATED"/>
    <property type="match status" value="1"/>
</dbReference>
<keyword evidence="10" id="KW-1185">Reference proteome</keyword>
<evidence type="ECO:0000313" key="10">
    <source>
        <dbReference type="Proteomes" id="UP001107558"/>
    </source>
</evidence>
<name>A0A9J6BTT1_POLVA</name>
<dbReference type="EMBL" id="JADBJN010000003">
    <property type="protein sequence ID" value="KAG5673138.1"/>
    <property type="molecule type" value="Genomic_DNA"/>
</dbReference>
<comment type="caution">
    <text evidence="9">The sequence shown here is derived from an EMBL/GenBank/DDBJ whole genome shotgun (WGS) entry which is preliminary data.</text>
</comment>
<evidence type="ECO:0000256" key="5">
    <source>
        <dbReference type="ARBA" id="ARBA00023136"/>
    </source>
</evidence>
<feature type="transmembrane region" description="Helical" evidence="8">
    <location>
        <begin position="231"/>
        <end position="253"/>
    </location>
</feature>
<protein>
    <recommendedName>
        <fullName evidence="11">Ionotropic glutamate receptor C-terminal domain-containing protein</fullName>
    </recommendedName>
</protein>
<dbReference type="AlphaFoldDB" id="A0A9J6BTT1"/>
<dbReference type="InterPro" id="IPR052192">
    <property type="entry name" value="Insect_Ionotropic_Sensory_Rcpt"/>
</dbReference>
<organism evidence="9 10">
    <name type="scientific">Polypedilum vanderplanki</name>
    <name type="common">Sleeping chironomid midge</name>
    <dbReference type="NCBI Taxonomy" id="319348"/>
    <lineage>
        <taxon>Eukaryota</taxon>
        <taxon>Metazoa</taxon>
        <taxon>Ecdysozoa</taxon>
        <taxon>Arthropoda</taxon>
        <taxon>Hexapoda</taxon>
        <taxon>Insecta</taxon>
        <taxon>Pterygota</taxon>
        <taxon>Neoptera</taxon>
        <taxon>Endopterygota</taxon>
        <taxon>Diptera</taxon>
        <taxon>Nematocera</taxon>
        <taxon>Chironomoidea</taxon>
        <taxon>Chironomidae</taxon>
        <taxon>Chironominae</taxon>
        <taxon>Polypedilum</taxon>
        <taxon>Polypedilum</taxon>
    </lineage>
</organism>
<evidence type="ECO:0000256" key="4">
    <source>
        <dbReference type="ARBA" id="ARBA00022989"/>
    </source>
</evidence>